<dbReference type="Gene3D" id="1.10.8.1050">
    <property type="entry name" value="Antitoxin VbhA-like"/>
    <property type="match status" value="1"/>
</dbReference>
<gene>
    <name evidence="2" type="ORF">BEN49_17190</name>
</gene>
<dbReference type="InterPro" id="IPR033788">
    <property type="entry name" value="VbhA-like"/>
</dbReference>
<proteinExistence type="predicted"/>
<dbReference type="Pfam" id="PF18495">
    <property type="entry name" value="VbhA"/>
    <property type="match status" value="1"/>
</dbReference>
<reference evidence="2 3" key="1">
    <citation type="submission" date="2016-08" db="EMBL/GenBank/DDBJ databases">
        <title>Hymenobacter coccineus sp. nov., Hymenobacter lapidarius sp. nov. and Hymenobacter glacialis sp. nov., isolated from Antarctic soil.</title>
        <authorList>
            <person name="Sedlacek I."/>
            <person name="Kralova S."/>
            <person name="Kyrova K."/>
            <person name="Maslanova I."/>
            <person name="Stankova E."/>
            <person name="Vrbovska V."/>
            <person name="Nemec M."/>
            <person name="Bartak M."/>
            <person name="Svec P."/>
            <person name="Busse H.-J."/>
            <person name="Pantucek R."/>
        </authorList>
    </citation>
    <scope>NUCLEOTIDE SEQUENCE [LARGE SCALE GENOMIC DNA]</scope>
    <source>
        <strain evidence="2 3">CCM 8649</strain>
    </source>
</reference>
<sequence>MELVEEEQANRQKAVNQAVANLQTRGITPHLAVVALHERYVRGELSLAQVGELMQQRATAILAAATPALPG</sequence>
<dbReference type="RefSeq" id="WP_070739558.1">
    <property type="nucleotide sequence ID" value="NZ_MDZA01000013.1"/>
</dbReference>
<dbReference type="InterPro" id="IPR043038">
    <property type="entry name" value="VbhA_sf"/>
</dbReference>
<dbReference type="AlphaFoldDB" id="A0A1G1TMH5"/>
<dbReference type="CDD" id="cd11586">
    <property type="entry name" value="VbhA_like"/>
    <property type="match status" value="1"/>
</dbReference>
<name>A0A1G1TMH5_9BACT</name>
<feature type="domain" description="Antitoxin VbhA" evidence="1">
    <location>
        <begin position="11"/>
        <end position="57"/>
    </location>
</feature>
<accession>A0A1G1TMH5</accession>
<evidence type="ECO:0000313" key="2">
    <source>
        <dbReference type="EMBL" id="OGX92080.1"/>
    </source>
</evidence>
<evidence type="ECO:0000259" key="1">
    <source>
        <dbReference type="Pfam" id="PF18495"/>
    </source>
</evidence>
<comment type="caution">
    <text evidence="2">The sequence shown here is derived from an EMBL/GenBank/DDBJ whole genome shotgun (WGS) entry which is preliminary data.</text>
</comment>
<keyword evidence="3" id="KW-1185">Reference proteome</keyword>
<dbReference type="InterPro" id="IPR041535">
    <property type="entry name" value="VbhA"/>
</dbReference>
<protein>
    <recommendedName>
        <fullName evidence="1">Antitoxin VbhA domain-containing protein</fullName>
    </recommendedName>
</protein>
<organism evidence="2 3">
    <name type="scientific">Hymenobacter coccineus</name>
    <dbReference type="NCBI Taxonomy" id="1908235"/>
    <lineage>
        <taxon>Bacteria</taxon>
        <taxon>Pseudomonadati</taxon>
        <taxon>Bacteroidota</taxon>
        <taxon>Cytophagia</taxon>
        <taxon>Cytophagales</taxon>
        <taxon>Hymenobacteraceae</taxon>
        <taxon>Hymenobacter</taxon>
    </lineage>
</organism>
<dbReference type="Proteomes" id="UP000177506">
    <property type="component" value="Unassembled WGS sequence"/>
</dbReference>
<evidence type="ECO:0000313" key="3">
    <source>
        <dbReference type="Proteomes" id="UP000177506"/>
    </source>
</evidence>
<dbReference type="EMBL" id="MDZA01000013">
    <property type="protein sequence ID" value="OGX92080.1"/>
    <property type="molecule type" value="Genomic_DNA"/>
</dbReference>